<feature type="region of interest" description="Disordered" evidence="1">
    <location>
        <begin position="466"/>
        <end position="486"/>
    </location>
</feature>
<evidence type="ECO:0000256" key="1">
    <source>
        <dbReference type="SAM" id="MobiDB-lite"/>
    </source>
</evidence>
<proteinExistence type="predicted"/>
<organism evidence="2 3">
    <name type="scientific">Phakopsora pachyrhizi</name>
    <name type="common">Asian soybean rust disease fungus</name>
    <dbReference type="NCBI Taxonomy" id="170000"/>
    <lineage>
        <taxon>Eukaryota</taxon>
        <taxon>Fungi</taxon>
        <taxon>Dikarya</taxon>
        <taxon>Basidiomycota</taxon>
        <taxon>Pucciniomycotina</taxon>
        <taxon>Pucciniomycetes</taxon>
        <taxon>Pucciniales</taxon>
        <taxon>Phakopsoraceae</taxon>
        <taxon>Phakopsora</taxon>
    </lineage>
</organism>
<protein>
    <submittedName>
        <fullName evidence="2">Uncharacterized protein</fullName>
    </submittedName>
</protein>
<gene>
    <name evidence="2" type="ORF">PPACK8108_LOCUS21716</name>
</gene>
<name>A0AAV0BM04_PHAPC</name>
<accession>A0AAV0BM04</accession>
<sequence length="514" mass="59307">MRSKVPTRFSCSSTISTLDVDSHAWLSLYPEPNRIGPRPRTQWIRRLNWLIKQADLSRNSELLKSLRTPKSGLNRDELDIIDTDPISWVINSDVGCKDGVTLWAGVRSVVAGVLRTQTHLSDGKPEQRQSEGQTQRWQRGCTTFLQPPTSVWFFLRRLKNVALPAKKTGLHNRFTDVLTRYNLPCGVLKLSVTGHLVTDDYTNGRCKLPVTRTDEGEAYDQIDRLLSGALEWEDSVVCKAIEKSYNQNGFVRSSLQVNSKSARPTKQNSRTFSQTDEEDQRPPKSRSRQKTNTIILNSNDCDRDLANDDDGGGGGDEGCDVDGRKVILDFTSLPIRSLHRYLLHYSLFPDNQHLKLRFESACFPTNQRSKTSKHSRRNITINSDENHHQSKKMRSERIDEEKKEKRIMMEVEKKVNEDEELLLVKQFKDCDDVDESLRNRLAGWARRHWEEQRLRILKDLRAIREGSDQKAENPDETRKELGTSERFDEDEIISEFVYAVKTRGNALRPKNYYK</sequence>
<feature type="compositionally biased region" description="Polar residues" evidence="1">
    <location>
        <begin position="256"/>
        <end position="274"/>
    </location>
</feature>
<feature type="region of interest" description="Disordered" evidence="1">
    <location>
        <begin position="256"/>
        <end position="318"/>
    </location>
</feature>
<dbReference type="Proteomes" id="UP001153365">
    <property type="component" value="Unassembled WGS sequence"/>
</dbReference>
<feature type="region of interest" description="Disordered" evidence="1">
    <location>
        <begin position="367"/>
        <end position="403"/>
    </location>
</feature>
<feature type="compositionally biased region" description="Basic and acidic residues" evidence="1">
    <location>
        <begin position="384"/>
        <end position="403"/>
    </location>
</feature>
<dbReference type="EMBL" id="CALTRL010005826">
    <property type="protein sequence ID" value="CAH7686995.1"/>
    <property type="molecule type" value="Genomic_DNA"/>
</dbReference>
<comment type="caution">
    <text evidence="2">The sequence shown here is derived from an EMBL/GenBank/DDBJ whole genome shotgun (WGS) entry which is preliminary data.</text>
</comment>
<dbReference type="AlphaFoldDB" id="A0AAV0BM04"/>
<reference evidence="2" key="1">
    <citation type="submission" date="2022-06" db="EMBL/GenBank/DDBJ databases">
        <authorList>
            <consortium name="SYNGENTA / RWTH Aachen University"/>
        </authorList>
    </citation>
    <scope>NUCLEOTIDE SEQUENCE</scope>
</reference>
<evidence type="ECO:0000313" key="3">
    <source>
        <dbReference type="Proteomes" id="UP001153365"/>
    </source>
</evidence>
<keyword evidence="3" id="KW-1185">Reference proteome</keyword>
<feature type="compositionally biased region" description="Polar residues" evidence="1">
    <location>
        <begin position="290"/>
        <end position="299"/>
    </location>
</feature>
<evidence type="ECO:0000313" key="2">
    <source>
        <dbReference type="EMBL" id="CAH7686995.1"/>
    </source>
</evidence>